<dbReference type="Pfam" id="PF00275">
    <property type="entry name" value="EPSP_synthase"/>
    <property type="match status" value="1"/>
</dbReference>
<organism evidence="15 16">
    <name type="scientific">Buchnera aphidicola</name>
    <name type="common">Pentalonia nigronervosa</name>
    <dbReference type="NCBI Taxonomy" id="1309793"/>
    <lineage>
        <taxon>Bacteria</taxon>
        <taxon>Pseudomonadati</taxon>
        <taxon>Pseudomonadota</taxon>
        <taxon>Gammaproteobacteria</taxon>
        <taxon>Enterobacterales</taxon>
        <taxon>Erwiniaceae</taxon>
        <taxon>Buchnera</taxon>
    </lineage>
</organism>
<dbReference type="InterPro" id="IPR013792">
    <property type="entry name" value="RNA3'P_cycl/enolpyr_Trfase_a/b"/>
</dbReference>
<evidence type="ECO:0000256" key="12">
    <source>
        <dbReference type="ARBA" id="ARBA00047527"/>
    </source>
</evidence>
<dbReference type="PANTHER" id="PTHR43783">
    <property type="entry name" value="UDP-N-ACETYLGLUCOSAMINE 1-CARBOXYVINYLTRANSFERASE"/>
    <property type="match status" value="1"/>
</dbReference>
<dbReference type="EMBL" id="CP061275">
    <property type="protein sequence ID" value="QNS02055.1"/>
    <property type="molecule type" value="Genomic_DNA"/>
</dbReference>
<keyword evidence="7 13" id="KW-0573">Peptidoglycan synthesis</keyword>
<feature type="modified residue" description="2-(S-cysteinyl)pyruvic acid O-phosphothioketal" evidence="13">
    <location>
        <position position="115"/>
    </location>
</feature>
<evidence type="ECO:0000256" key="10">
    <source>
        <dbReference type="ARBA" id="ARBA00023317"/>
    </source>
</evidence>
<dbReference type="UniPathway" id="UPA00219"/>
<dbReference type="GO" id="GO:0071555">
    <property type="term" value="P:cell wall organization"/>
    <property type="evidence" value="ECO:0007669"/>
    <property type="project" value="UniProtKB-KW"/>
</dbReference>
<dbReference type="GO" id="GO:0051301">
    <property type="term" value="P:cell division"/>
    <property type="evidence" value="ECO:0007669"/>
    <property type="project" value="UniProtKB-KW"/>
</dbReference>
<dbReference type="GO" id="GO:0019277">
    <property type="term" value="P:UDP-N-acetylgalactosamine biosynthetic process"/>
    <property type="evidence" value="ECO:0007669"/>
    <property type="project" value="InterPro"/>
</dbReference>
<evidence type="ECO:0000313" key="16">
    <source>
        <dbReference type="Proteomes" id="UP000516346"/>
    </source>
</evidence>
<dbReference type="NCBIfam" id="NF006873">
    <property type="entry name" value="PRK09369.1"/>
    <property type="match status" value="1"/>
</dbReference>
<comment type="function">
    <text evidence="13">Cell wall formation. Adds enolpyruvyl to UDP-N-acetylglucosamine.</text>
</comment>
<dbReference type="NCBIfam" id="TIGR01072">
    <property type="entry name" value="murA"/>
    <property type="match status" value="1"/>
</dbReference>
<keyword evidence="8 13" id="KW-0131">Cell cycle</keyword>
<dbReference type="GO" id="GO:0008360">
    <property type="term" value="P:regulation of cell shape"/>
    <property type="evidence" value="ECO:0007669"/>
    <property type="project" value="UniProtKB-KW"/>
</dbReference>
<keyword evidence="10 13" id="KW-0670">Pyruvate</keyword>
<dbReference type="CDD" id="cd01555">
    <property type="entry name" value="UdpNAET"/>
    <property type="match status" value="1"/>
</dbReference>
<feature type="binding site" evidence="13">
    <location>
        <position position="305"/>
    </location>
    <ligand>
        <name>UDP-N-acetyl-alpha-D-glucosamine</name>
        <dbReference type="ChEBI" id="CHEBI:57705"/>
    </ligand>
</feature>
<proteinExistence type="inferred from homology"/>
<evidence type="ECO:0000256" key="2">
    <source>
        <dbReference type="ARBA" id="ARBA00004752"/>
    </source>
</evidence>
<sequence length="417" mass="45585">MNKLHVEGNKTLHGNVVISGSKNAALPILFMSILTRETIKITNVPKLTDVDVAIQLLICLGAKIKYEKTLYINTSSINIYTPPHNLIKKIRASIWILSPLLARFGQAKIFFPGGCKIGDRPINLHLNGLKKLGVKIVIKNHCITASISGKLKGNYIFMEKISVGATITVLSAAILAQGLTIIENAAREPEIIDIAQFLNKLGANITGAGSKKILIKGVSKLHGGEHRIIPDRIETGTFLIAAAASRGSVVCYNTEPKYLKSILLKLTEAGSKITIGKNWIKLDMTQQQPKSINIYTAPYPGLPTDMQTQFTLLNTISKGKSTITETIFENRFKYVPELIKMGAKIHIKDNTIICHGVANLVSANVYSTDLRASATLILAGCIASGTTIVNHVYHLFRGYDSFLKKLNQLGANIKMFK</sequence>
<evidence type="ECO:0000256" key="13">
    <source>
        <dbReference type="HAMAP-Rule" id="MF_00111"/>
    </source>
</evidence>
<evidence type="ECO:0000313" key="15">
    <source>
        <dbReference type="EMBL" id="QNS02055.1"/>
    </source>
</evidence>
<feature type="binding site" evidence="13">
    <location>
        <position position="327"/>
    </location>
    <ligand>
        <name>UDP-N-acetyl-alpha-D-glucosamine</name>
        <dbReference type="ChEBI" id="CHEBI:57705"/>
    </ligand>
</feature>
<evidence type="ECO:0000256" key="7">
    <source>
        <dbReference type="ARBA" id="ARBA00022984"/>
    </source>
</evidence>
<accession>A0A7H1B000</accession>
<comment type="pathway">
    <text evidence="2 13">Cell wall biogenesis; peptidoglycan biosynthesis.</text>
</comment>
<dbReference type="GO" id="GO:0009252">
    <property type="term" value="P:peptidoglycan biosynthetic process"/>
    <property type="evidence" value="ECO:0007669"/>
    <property type="project" value="UniProtKB-UniRule"/>
</dbReference>
<keyword evidence="6 13" id="KW-0133">Cell shape</keyword>
<evidence type="ECO:0000256" key="11">
    <source>
        <dbReference type="ARBA" id="ARBA00038367"/>
    </source>
</evidence>
<evidence type="ECO:0000256" key="9">
    <source>
        <dbReference type="ARBA" id="ARBA00023316"/>
    </source>
</evidence>
<dbReference type="FunFam" id="3.65.10.10:FF:000001">
    <property type="entry name" value="UDP-N-acetylglucosamine 1-carboxyvinyltransferase"/>
    <property type="match status" value="1"/>
</dbReference>
<comment type="catalytic activity">
    <reaction evidence="12 13">
        <text>phosphoenolpyruvate + UDP-N-acetyl-alpha-D-glucosamine = UDP-N-acetyl-3-O-(1-carboxyvinyl)-alpha-D-glucosamine + phosphate</text>
        <dbReference type="Rhea" id="RHEA:18681"/>
        <dbReference type="ChEBI" id="CHEBI:43474"/>
        <dbReference type="ChEBI" id="CHEBI:57705"/>
        <dbReference type="ChEBI" id="CHEBI:58702"/>
        <dbReference type="ChEBI" id="CHEBI:68483"/>
        <dbReference type="EC" id="2.5.1.7"/>
    </reaction>
</comment>
<dbReference type="InterPro" id="IPR050068">
    <property type="entry name" value="MurA_subfamily"/>
</dbReference>
<dbReference type="GO" id="GO:0005737">
    <property type="term" value="C:cytoplasm"/>
    <property type="evidence" value="ECO:0007669"/>
    <property type="project" value="UniProtKB-SubCell"/>
</dbReference>
<feature type="binding site" evidence="13">
    <location>
        <position position="91"/>
    </location>
    <ligand>
        <name>UDP-N-acetyl-alpha-D-glucosamine</name>
        <dbReference type="ChEBI" id="CHEBI:57705"/>
    </ligand>
</feature>
<keyword evidence="4 13" id="KW-0132">Cell division</keyword>
<dbReference type="InterPro" id="IPR005750">
    <property type="entry name" value="UDP_GlcNAc_COvinyl_MurA"/>
</dbReference>
<dbReference type="InterPro" id="IPR036968">
    <property type="entry name" value="Enolpyruvate_Tfrase_sf"/>
</dbReference>
<dbReference type="SUPFAM" id="SSF55205">
    <property type="entry name" value="EPT/RTPC-like"/>
    <property type="match status" value="1"/>
</dbReference>
<protein>
    <recommendedName>
        <fullName evidence="13">UDP-N-acetylglucosamine 1-carboxyvinyltransferase</fullName>
        <ecNumber evidence="13">2.5.1.7</ecNumber>
    </recommendedName>
    <alternativeName>
        <fullName evidence="13">Enoylpyruvate transferase</fullName>
    </alternativeName>
    <alternativeName>
        <fullName evidence="13">UDP-N-acetylglucosamine enolpyruvyl transferase</fullName>
        <shortName evidence="13">EPT</shortName>
    </alternativeName>
</protein>
<dbReference type="EC" id="2.5.1.7" evidence="13"/>
<dbReference type="PANTHER" id="PTHR43783:SF1">
    <property type="entry name" value="UDP-N-ACETYLGLUCOSAMINE 1-CARBOXYVINYLTRANSFERASE"/>
    <property type="match status" value="1"/>
</dbReference>
<evidence type="ECO:0000256" key="1">
    <source>
        <dbReference type="ARBA" id="ARBA00004496"/>
    </source>
</evidence>
<evidence type="ECO:0000259" key="14">
    <source>
        <dbReference type="Pfam" id="PF00275"/>
    </source>
</evidence>
<feature type="domain" description="Enolpyruvate transferase" evidence="14">
    <location>
        <begin position="6"/>
        <end position="406"/>
    </location>
</feature>
<evidence type="ECO:0000256" key="6">
    <source>
        <dbReference type="ARBA" id="ARBA00022960"/>
    </source>
</evidence>
<dbReference type="GO" id="GO:0008760">
    <property type="term" value="F:UDP-N-acetylglucosamine 1-carboxyvinyltransferase activity"/>
    <property type="evidence" value="ECO:0007669"/>
    <property type="project" value="UniProtKB-UniRule"/>
</dbReference>
<feature type="active site" description="Proton donor" evidence="13">
    <location>
        <position position="115"/>
    </location>
</feature>
<name>A0A7H1B000_9GAMM</name>
<comment type="similarity">
    <text evidence="11 13">Belongs to the EPSP synthase family. MurA subfamily.</text>
</comment>
<comment type="subcellular location">
    <subcellularLocation>
        <location evidence="1 13">Cytoplasm</location>
    </subcellularLocation>
</comment>
<dbReference type="HAMAP" id="MF_00111">
    <property type="entry name" value="MurA"/>
    <property type="match status" value="1"/>
</dbReference>
<dbReference type="AlphaFoldDB" id="A0A7H1B000"/>
<keyword evidence="3 13" id="KW-0963">Cytoplasm</keyword>
<gene>
    <name evidence="13 15" type="primary">murA</name>
    <name evidence="15" type="ORF">ICW73_01170</name>
</gene>
<evidence type="ECO:0000256" key="4">
    <source>
        <dbReference type="ARBA" id="ARBA00022618"/>
    </source>
</evidence>
<evidence type="ECO:0000256" key="8">
    <source>
        <dbReference type="ARBA" id="ARBA00023306"/>
    </source>
</evidence>
<dbReference type="InterPro" id="IPR001986">
    <property type="entry name" value="Enolpyruvate_Tfrase_dom"/>
</dbReference>
<dbReference type="Gene3D" id="3.65.10.10">
    <property type="entry name" value="Enolpyruvate transferase domain"/>
    <property type="match status" value="2"/>
</dbReference>
<evidence type="ECO:0000256" key="5">
    <source>
        <dbReference type="ARBA" id="ARBA00022679"/>
    </source>
</evidence>
<reference evidence="15 16" key="1">
    <citation type="submission" date="2020-09" db="EMBL/GenBank/DDBJ databases">
        <title>Genome sequence of the banana aphid, Pentalonia nigronervosa Coquerel (Hemiptera: Aphididae) and its symbionts.</title>
        <authorList>
            <person name="Mathers T.C."/>
            <person name="Mugford S.T."/>
            <person name="Hogenhout S.A."/>
            <person name="Tripathi L."/>
        </authorList>
    </citation>
    <scope>NUCLEOTIDE SEQUENCE [LARGE SCALE GENOMIC DNA]</scope>
    <source>
        <strain evidence="15">Ba4</strain>
    </source>
</reference>
<keyword evidence="5 13" id="KW-0808">Transferase</keyword>
<comment type="caution">
    <text evidence="13">Lacks conserved residue(s) required for the propagation of feature annotation.</text>
</comment>
<dbReference type="Proteomes" id="UP000516346">
    <property type="component" value="Chromosome"/>
</dbReference>
<evidence type="ECO:0000256" key="3">
    <source>
        <dbReference type="ARBA" id="ARBA00022490"/>
    </source>
</evidence>
<keyword evidence="9 13" id="KW-0961">Cell wall biogenesis/degradation</keyword>
<feature type="binding site" evidence="13">
    <location>
        <begin position="22"/>
        <end position="23"/>
    </location>
    <ligand>
        <name>phosphoenolpyruvate</name>
        <dbReference type="ChEBI" id="CHEBI:58702"/>
    </ligand>
</feature>